<organism evidence="2 3">
    <name type="scientific">Caerostris extrusa</name>
    <name type="common">Bark spider</name>
    <name type="synonym">Caerostris bankana</name>
    <dbReference type="NCBI Taxonomy" id="172846"/>
    <lineage>
        <taxon>Eukaryota</taxon>
        <taxon>Metazoa</taxon>
        <taxon>Ecdysozoa</taxon>
        <taxon>Arthropoda</taxon>
        <taxon>Chelicerata</taxon>
        <taxon>Arachnida</taxon>
        <taxon>Araneae</taxon>
        <taxon>Araneomorphae</taxon>
        <taxon>Entelegynae</taxon>
        <taxon>Araneoidea</taxon>
        <taxon>Araneidae</taxon>
        <taxon>Caerostris</taxon>
    </lineage>
</organism>
<feature type="region of interest" description="Disordered" evidence="1">
    <location>
        <begin position="1"/>
        <end position="26"/>
    </location>
</feature>
<keyword evidence="3" id="KW-1185">Reference proteome</keyword>
<name>A0AAV4QHM3_CAEEX</name>
<sequence length="93" mass="10155">MPWSTGSGELEENKTYRLPTAMGGGGEESGLSWRYISKATGLACLPKIEADPAVFAVSEFSQRRLGMTVRLSLSLSKLSGAFFRHISFPVQEK</sequence>
<gene>
    <name evidence="2" type="ORF">CEXT_106541</name>
</gene>
<evidence type="ECO:0000313" key="2">
    <source>
        <dbReference type="EMBL" id="GIY07737.1"/>
    </source>
</evidence>
<accession>A0AAV4QHM3</accession>
<comment type="caution">
    <text evidence="2">The sequence shown here is derived from an EMBL/GenBank/DDBJ whole genome shotgun (WGS) entry which is preliminary data.</text>
</comment>
<evidence type="ECO:0000256" key="1">
    <source>
        <dbReference type="SAM" id="MobiDB-lite"/>
    </source>
</evidence>
<dbReference type="AlphaFoldDB" id="A0AAV4QHM3"/>
<protein>
    <submittedName>
        <fullName evidence="2">Uncharacterized protein</fullName>
    </submittedName>
</protein>
<proteinExistence type="predicted"/>
<dbReference type="Proteomes" id="UP001054945">
    <property type="component" value="Unassembled WGS sequence"/>
</dbReference>
<reference evidence="2 3" key="1">
    <citation type="submission" date="2021-06" db="EMBL/GenBank/DDBJ databases">
        <title>Caerostris extrusa draft genome.</title>
        <authorList>
            <person name="Kono N."/>
            <person name="Arakawa K."/>
        </authorList>
    </citation>
    <scope>NUCLEOTIDE SEQUENCE [LARGE SCALE GENOMIC DNA]</scope>
</reference>
<evidence type="ECO:0000313" key="3">
    <source>
        <dbReference type="Proteomes" id="UP001054945"/>
    </source>
</evidence>
<dbReference type="EMBL" id="BPLR01006147">
    <property type="protein sequence ID" value="GIY07737.1"/>
    <property type="molecule type" value="Genomic_DNA"/>
</dbReference>